<dbReference type="RefSeq" id="WP_079700620.1">
    <property type="nucleotide sequence ID" value="NZ_FUYR01000001.1"/>
</dbReference>
<reference evidence="2" key="1">
    <citation type="submission" date="2017-02" db="EMBL/GenBank/DDBJ databases">
        <authorList>
            <person name="Varghese N."/>
            <person name="Submissions S."/>
        </authorList>
    </citation>
    <scope>NUCLEOTIDE SEQUENCE [LARGE SCALE GENOMIC DNA]</scope>
    <source>
        <strain evidence="2">DSM 22385</strain>
    </source>
</reference>
<dbReference type="EMBL" id="FUYR01000001">
    <property type="protein sequence ID" value="SKB27927.1"/>
    <property type="molecule type" value="Genomic_DNA"/>
</dbReference>
<dbReference type="OrthoDB" id="798790at2"/>
<organism evidence="1 2">
    <name type="scientific">Daejeonella lutea</name>
    <dbReference type="NCBI Taxonomy" id="572036"/>
    <lineage>
        <taxon>Bacteria</taxon>
        <taxon>Pseudomonadati</taxon>
        <taxon>Bacteroidota</taxon>
        <taxon>Sphingobacteriia</taxon>
        <taxon>Sphingobacteriales</taxon>
        <taxon>Sphingobacteriaceae</taxon>
        <taxon>Daejeonella</taxon>
    </lineage>
</organism>
<keyword evidence="2" id="KW-1185">Reference proteome</keyword>
<gene>
    <name evidence="1" type="ORF">SAMN05661099_0105</name>
</gene>
<dbReference type="Proteomes" id="UP000189981">
    <property type="component" value="Unassembled WGS sequence"/>
</dbReference>
<evidence type="ECO:0000313" key="2">
    <source>
        <dbReference type="Proteomes" id="UP000189981"/>
    </source>
</evidence>
<protein>
    <submittedName>
        <fullName evidence="1">Uncharacterized protein</fullName>
    </submittedName>
</protein>
<dbReference type="AlphaFoldDB" id="A0A1T4ZZI0"/>
<proteinExistence type="predicted"/>
<accession>A0A1T4ZZI0</accession>
<dbReference type="STRING" id="572036.SAMN05661099_0105"/>
<sequence length="109" mass="12734">MKENDFYLSTEIKYNCLDVVKMWGTDFELKVYSLTDTDYEVAENCIELYGDSRPDLYAFEVSLDDELSYDYMNDAITWYASHIGKPDMEILRTDPREDFLEGSLPKVGI</sequence>
<name>A0A1T4ZZI0_9SPHI</name>
<evidence type="ECO:0000313" key="1">
    <source>
        <dbReference type="EMBL" id="SKB27927.1"/>
    </source>
</evidence>